<organism evidence="2 3">
    <name type="scientific">Bacillus salitolerans</name>
    <dbReference type="NCBI Taxonomy" id="1437434"/>
    <lineage>
        <taxon>Bacteria</taxon>
        <taxon>Bacillati</taxon>
        <taxon>Bacillota</taxon>
        <taxon>Bacilli</taxon>
        <taxon>Bacillales</taxon>
        <taxon>Bacillaceae</taxon>
        <taxon>Bacillus</taxon>
    </lineage>
</organism>
<feature type="domain" description="Polysaccharide pyruvyl transferase" evidence="1">
    <location>
        <begin position="15"/>
        <end position="312"/>
    </location>
</feature>
<evidence type="ECO:0000259" key="1">
    <source>
        <dbReference type="Pfam" id="PF04230"/>
    </source>
</evidence>
<keyword evidence="2" id="KW-0808">Transferase</keyword>
<dbReference type="Pfam" id="PF04230">
    <property type="entry name" value="PS_pyruv_trans"/>
    <property type="match status" value="1"/>
</dbReference>
<dbReference type="Proteomes" id="UP001597214">
    <property type="component" value="Unassembled WGS sequence"/>
</dbReference>
<dbReference type="RefSeq" id="WP_377926282.1">
    <property type="nucleotide sequence ID" value="NZ_JBHUEM010000001.1"/>
</dbReference>
<evidence type="ECO:0000313" key="2">
    <source>
        <dbReference type="EMBL" id="MFD1735190.1"/>
    </source>
</evidence>
<sequence>MKVGIIGNYGNDNNGDEAILTGILNQLTSHLHVETKDITIFSNHPEKTESYYGIKSVPLLYKKDTKKADLFKTVIESYKIMRTLNVLIIGGGGLLMDLYKRDAPLYGSLGMISKIAGCHVVVYGVGAGPITTSTGKYFIKKLVNMASFVSVRDEKSKALLNHIGCKKAINVIPDPAFSMPITQKRLRSTKLRKIGVTAVPYYHENYWPQADQVRYQSYVKGMARNLDTLLTSNPELEITFYSTKFPQDVEVTKHIASEMEHGERVEIIEKNLGPKDLLQISAKQDLVIGTRLHSLILALITETPIIGVGYHHKVIHFMEMIGRKIYSMAMDDLQKEDTLKTIIESSITNNWEAHQSQIQQISKDLIKRSNSGSHFLKQFVQKNQR</sequence>
<name>A0ABW4LMB9_9BACI</name>
<accession>A0ABW4LMB9</accession>
<protein>
    <submittedName>
        <fullName evidence="2">Polysaccharide pyruvyl transferase family protein</fullName>
    </submittedName>
</protein>
<dbReference type="GO" id="GO:0016740">
    <property type="term" value="F:transferase activity"/>
    <property type="evidence" value="ECO:0007669"/>
    <property type="project" value="UniProtKB-KW"/>
</dbReference>
<evidence type="ECO:0000313" key="3">
    <source>
        <dbReference type="Proteomes" id="UP001597214"/>
    </source>
</evidence>
<dbReference type="InterPro" id="IPR007345">
    <property type="entry name" value="Polysacch_pyruvyl_Trfase"/>
</dbReference>
<dbReference type="PANTHER" id="PTHR36836:SF1">
    <property type="entry name" value="COLANIC ACID BIOSYNTHESIS PROTEIN WCAK"/>
    <property type="match status" value="1"/>
</dbReference>
<gene>
    <name evidence="2" type="ORF">ACFSCX_01305</name>
</gene>
<keyword evidence="3" id="KW-1185">Reference proteome</keyword>
<dbReference type="EMBL" id="JBHUEM010000001">
    <property type="protein sequence ID" value="MFD1735190.1"/>
    <property type="molecule type" value="Genomic_DNA"/>
</dbReference>
<proteinExistence type="predicted"/>
<reference evidence="3" key="1">
    <citation type="journal article" date="2019" name="Int. J. Syst. Evol. Microbiol.">
        <title>The Global Catalogue of Microorganisms (GCM) 10K type strain sequencing project: providing services to taxonomists for standard genome sequencing and annotation.</title>
        <authorList>
            <consortium name="The Broad Institute Genomics Platform"/>
            <consortium name="The Broad Institute Genome Sequencing Center for Infectious Disease"/>
            <person name="Wu L."/>
            <person name="Ma J."/>
        </authorList>
    </citation>
    <scope>NUCLEOTIDE SEQUENCE [LARGE SCALE GENOMIC DNA]</scope>
    <source>
        <strain evidence="3">CCUG 49339</strain>
    </source>
</reference>
<comment type="caution">
    <text evidence="2">The sequence shown here is derived from an EMBL/GenBank/DDBJ whole genome shotgun (WGS) entry which is preliminary data.</text>
</comment>
<dbReference type="PANTHER" id="PTHR36836">
    <property type="entry name" value="COLANIC ACID BIOSYNTHESIS PROTEIN WCAK"/>
    <property type="match status" value="1"/>
</dbReference>